<evidence type="ECO:0000256" key="1">
    <source>
        <dbReference type="SAM" id="Phobius"/>
    </source>
</evidence>
<dbReference type="SUPFAM" id="SSF53474">
    <property type="entry name" value="alpha/beta-Hydrolases"/>
    <property type="match status" value="1"/>
</dbReference>
<dbReference type="EMBL" id="FOFA01000009">
    <property type="protein sequence ID" value="SER14493.1"/>
    <property type="molecule type" value="Genomic_DNA"/>
</dbReference>
<dbReference type="PANTHER" id="PTHR48098:SF1">
    <property type="entry name" value="DIACYLGLYCEROL ACYLTRANSFERASE_MYCOLYLTRANSFERASE AG85A"/>
    <property type="match status" value="1"/>
</dbReference>
<sequence length="350" mass="38274">MGLTSHSLLVLSIVLACLAPVGLALLWRSRPHGRVLGTATRLVAVLLCQVLAVFSLFFYVNDQYSFYSSWADLFGRSAPAPGIRTAGLVRNGQGTIKTLAVAGGPTNEGSHQVLVWLPPGYDAPQNAQRRYPVLMFLPGQPSDPSTTFSHFGFADAAVQEIQSGKVAPFVAVFPPLMTDPPRDTECTNVPGGPQAENWLDQDVYSAVDRDLRTDHRPWTEIGWSTGAFCAAKLMLSHPQQFSAAVGLGGYYTPLTDHTTGNLFGNRPKLREENSPTWLYEHEDGMKGRRLLVVTGEQDRDSYAMSRAFLNLVGTDPGVSSVVFPTGGHNYRNYAAFVPQALEWLYHPHKG</sequence>
<keyword evidence="3" id="KW-1185">Reference proteome</keyword>
<reference evidence="3" key="1">
    <citation type="submission" date="2016-10" db="EMBL/GenBank/DDBJ databases">
        <authorList>
            <person name="Varghese N."/>
            <person name="Submissions S."/>
        </authorList>
    </citation>
    <scope>NUCLEOTIDE SEQUENCE [LARGE SCALE GENOMIC DNA]</scope>
    <source>
        <strain evidence="3">CGMCC 4.6856</strain>
    </source>
</reference>
<feature type="transmembrane region" description="Helical" evidence="1">
    <location>
        <begin position="6"/>
        <end position="27"/>
    </location>
</feature>
<accession>A0A1H9LUF2</accession>
<proteinExistence type="predicted"/>
<protein>
    <submittedName>
        <fullName evidence="2">S-formylglutathione hydrolase FrmB</fullName>
    </submittedName>
</protein>
<keyword evidence="2" id="KW-0378">Hydrolase</keyword>
<organism evidence="2 3">
    <name type="scientific">Microlunatus flavus</name>
    <dbReference type="NCBI Taxonomy" id="1036181"/>
    <lineage>
        <taxon>Bacteria</taxon>
        <taxon>Bacillati</taxon>
        <taxon>Actinomycetota</taxon>
        <taxon>Actinomycetes</taxon>
        <taxon>Propionibacteriales</taxon>
        <taxon>Propionibacteriaceae</taxon>
        <taxon>Microlunatus</taxon>
    </lineage>
</organism>
<dbReference type="GO" id="GO:0016747">
    <property type="term" value="F:acyltransferase activity, transferring groups other than amino-acyl groups"/>
    <property type="evidence" value="ECO:0007669"/>
    <property type="project" value="TreeGrafter"/>
</dbReference>
<name>A0A1H9LUF2_9ACTN</name>
<keyword evidence="1" id="KW-0472">Membrane</keyword>
<dbReference type="PANTHER" id="PTHR48098">
    <property type="entry name" value="ENTEROCHELIN ESTERASE-RELATED"/>
    <property type="match status" value="1"/>
</dbReference>
<dbReference type="GO" id="GO:0016787">
    <property type="term" value="F:hydrolase activity"/>
    <property type="evidence" value="ECO:0007669"/>
    <property type="project" value="UniProtKB-KW"/>
</dbReference>
<dbReference type="RefSeq" id="WP_091184711.1">
    <property type="nucleotide sequence ID" value="NZ_FOFA01000009.1"/>
</dbReference>
<feature type="transmembrane region" description="Helical" evidence="1">
    <location>
        <begin position="39"/>
        <end position="60"/>
    </location>
</feature>
<dbReference type="OrthoDB" id="3723842at2"/>
<dbReference type="Gene3D" id="3.40.50.1820">
    <property type="entry name" value="alpha/beta hydrolase"/>
    <property type="match status" value="1"/>
</dbReference>
<keyword evidence="1" id="KW-1133">Transmembrane helix</keyword>
<dbReference type="Proteomes" id="UP000198504">
    <property type="component" value="Unassembled WGS sequence"/>
</dbReference>
<dbReference type="AlphaFoldDB" id="A0A1H9LUF2"/>
<dbReference type="InterPro" id="IPR029058">
    <property type="entry name" value="AB_hydrolase_fold"/>
</dbReference>
<evidence type="ECO:0000313" key="3">
    <source>
        <dbReference type="Proteomes" id="UP000198504"/>
    </source>
</evidence>
<evidence type="ECO:0000313" key="2">
    <source>
        <dbReference type="EMBL" id="SER14493.1"/>
    </source>
</evidence>
<gene>
    <name evidence="2" type="ORF">SAMN05421756_10998</name>
</gene>
<dbReference type="InterPro" id="IPR050583">
    <property type="entry name" value="Mycobacterial_A85_antigen"/>
</dbReference>
<dbReference type="Pfam" id="PF00756">
    <property type="entry name" value="Esterase"/>
    <property type="match status" value="1"/>
</dbReference>
<dbReference type="InterPro" id="IPR000801">
    <property type="entry name" value="Esterase-like"/>
</dbReference>
<keyword evidence="1" id="KW-0812">Transmembrane</keyword>
<dbReference type="STRING" id="1036181.SAMN05421756_10998"/>